<name>A0A5J5IEF3_9BACT</name>
<organism evidence="1 2">
    <name type="scientific">Ginsengibacter hankyongi</name>
    <dbReference type="NCBI Taxonomy" id="2607284"/>
    <lineage>
        <taxon>Bacteria</taxon>
        <taxon>Pseudomonadati</taxon>
        <taxon>Bacteroidota</taxon>
        <taxon>Chitinophagia</taxon>
        <taxon>Chitinophagales</taxon>
        <taxon>Chitinophagaceae</taxon>
        <taxon>Ginsengibacter</taxon>
    </lineage>
</organism>
<proteinExistence type="predicted"/>
<dbReference type="Proteomes" id="UP000326903">
    <property type="component" value="Unassembled WGS sequence"/>
</dbReference>
<protein>
    <submittedName>
        <fullName evidence="1">DUF4878 domain-containing protein</fullName>
    </submittedName>
</protein>
<accession>A0A5J5IEF3</accession>
<sequence length="192" mass="21073">MKKIILAALTVSIIILAGCKSGGGNPKMVLSSFFDAMLKKDFTTVKKLSTKDSESMLGMMQMAMQQMPDTSQTMKFNRDNLEMGDAVINGDMATVPVKEKKSGETTDFTLKKEGGDWKVAFDKSTLMGMAQKKMKEHGMGGMMNRGMNDSLNNINGGSMPNMDSVSKEEMQQAHKMMDSANKMLNEAKENAK</sequence>
<keyword evidence="2" id="KW-1185">Reference proteome</keyword>
<evidence type="ECO:0000313" key="2">
    <source>
        <dbReference type="Proteomes" id="UP000326903"/>
    </source>
</evidence>
<dbReference type="PROSITE" id="PS51257">
    <property type="entry name" value="PROKAR_LIPOPROTEIN"/>
    <property type="match status" value="1"/>
</dbReference>
<gene>
    <name evidence="1" type="ORF">FW778_16345</name>
</gene>
<evidence type="ECO:0000313" key="1">
    <source>
        <dbReference type="EMBL" id="KAA9037663.1"/>
    </source>
</evidence>
<reference evidence="1 2" key="1">
    <citation type="submission" date="2019-09" db="EMBL/GenBank/DDBJ databases">
        <title>Draft genome sequence of Ginsengibacter sp. BR5-29.</title>
        <authorList>
            <person name="Im W.-T."/>
        </authorList>
    </citation>
    <scope>NUCLEOTIDE SEQUENCE [LARGE SCALE GENOMIC DNA]</scope>
    <source>
        <strain evidence="1 2">BR5-29</strain>
    </source>
</reference>
<dbReference type="EMBL" id="VYQF01000005">
    <property type="protein sequence ID" value="KAA9037663.1"/>
    <property type="molecule type" value="Genomic_DNA"/>
</dbReference>
<dbReference type="RefSeq" id="WP_150415898.1">
    <property type="nucleotide sequence ID" value="NZ_VYQF01000005.1"/>
</dbReference>
<dbReference type="Gene3D" id="3.10.450.50">
    <property type="match status" value="1"/>
</dbReference>
<dbReference type="AlphaFoldDB" id="A0A5J5IEF3"/>
<comment type="caution">
    <text evidence="1">The sequence shown here is derived from an EMBL/GenBank/DDBJ whole genome shotgun (WGS) entry which is preliminary data.</text>
</comment>